<dbReference type="GeneID" id="5480257"/>
<name>A7APF1_BABBO</name>
<dbReference type="KEGG" id="bbo:BBOV_III008770"/>
<dbReference type="Proteomes" id="UP000002173">
    <property type="component" value="Unassembled WGS sequence"/>
</dbReference>
<keyword evidence="4" id="KW-1185">Reference proteome</keyword>
<reference evidence="2" key="3">
    <citation type="journal article" date="2014" name="BMC Genomics">
        <title>The Babesia bovis gene and promoter model: an update from full-length EST analysis.</title>
        <authorList>
            <person name="Yamagishi J."/>
            <person name="Wakaguri H."/>
            <person name="Yokoyama N."/>
            <person name="Yamashita R."/>
            <person name="Suzuki Y."/>
            <person name="Xuan X."/>
            <person name="Igarashi I."/>
        </authorList>
    </citation>
    <scope>NUCLEOTIDE SEQUENCE</scope>
    <source>
        <strain evidence="2">Texas</strain>
    </source>
</reference>
<reference evidence="4" key="5">
    <citation type="journal article" date="2021" name="Int. J. Parasitol.">
        <title>Comparative analysis of gene expression between Babesia bovis blood stages and kinetes allowed by improved genome annotation.</title>
        <authorList>
            <person name="Ueti M.W."/>
            <person name="Johnson W.C."/>
            <person name="Kappmeyer L.S."/>
            <person name="Herndon D.R."/>
            <person name="Mousel M.R."/>
            <person name="Reif K.E."/>
            <person name="Taus N.S."/>
            <person name="Ifeonu O.O."/>
            <person name="Silva J.C."/>
            <person name="Suarez C.E."/>
            <person name="Brayton K.A."/>
        </authorList>
    </citation>
    <scope>NUCLEOTIDE SEQUENCE [LARGE SCALE GENOMIC DNA]</scope>
</reference>
<reference evidence="3" key="2">
    <citation type="submission" date="2007-08" db="EMBL/GenBank/DDBJ databases">
        <authorList>
            <person name="Nene V."/>
        </authorList>
    </citation>
    <scope>NUCLEOTIDE SEQUENCE</scope>
    <source>
        <strain evidence="3">T2Bo</strain>
    </source>
</reference>
<gene>
    <name evidence="2 3" type="ORF">BBOV_III008770</name>
</gene>
<sequence length="200" mass="23199">MGSKIWKDYVHRHLRELEASSADNENDSPFVDSAQKPNTGVSEPLSWCRSLERSIAYTFESYCKIVVTTAIKRAHAKDTSDLDASGIKDTITTLFPSPPSAESSMDNDAHDIHRCADRFRGYLRWYRNIGHRIYNQEDCGRTNTSCHRKIKQRVKYKYKYKGKSQRDANLVSKALDLQRYAFVRPYHRSRELALNDVFDI</sequence>
<reference evidence="4" key="4">
    <citation type="journal article" date="2020" name="Data Brief">
        <title>Transcriptome dataset of Babesia bovis life stages within vertebrate and invertebrate hosts.</title>
        <authorList>
            <person name="Ueti M.W."/>
            <person name="Johnson W.C."/>
            <person name="Kappmeyer L.S."/>
            <person name="Herndon D.R."/>
            <person name="Mousel M.R."/>
            <person name="Reif K.E."/>
            <person name="Taus N.S."/>
            <person name="Ifeonu O.O."/>
            <person name="Silva J.C."/>
            <person name="Suarez C.E."/>
            <person name="Brayton K.A."/>
        </authorList>
    </citation>
    <scope>NUCLEOTIDE SEQUENCE [LARGE SCALE GENOMIC DNA]</scope>
</reference>
<reference evidence="3 4" key="1">
    <citation type="journal article" date="2007" name="PLoS Pathog.">
        <title>Genome sequence of Babesia bovis and comparative analysis of apicomplexan hemoprotozoa.</title>
        <authorList>
            <person name="Brayton K.A."/>
            <person name="Lau A.O.T."/>
            <person name="Herndon D.R."/>
            <person name="Hannick L."/>
            <person name="Kappmeyer L.S."/>
            <person name="Berens S.J."/>
            <person name="Bidwell S.L."/>
            <person name="Brown W.C."/>
            <person name="Crabtree J."/>
            <person name="Fadrosh D."/>
            <person name="Feldblum T."/>
            <person name="Forberger H.A."/>
            <person name="Haas B.J."/>
            <person name="Howell J.M."/>
            <person name="Khouri H."/>
            <person name="Koo H."/>
            <person name="Mann D.J."/>
            <person name="Norimine J."/>
            <person name="Paulsen I.T."/>
            <person name="Radune D."/>
            <person name="Ren Q."/>
            <person name="Smith R.K. Jr."/>
            <person name="Suarez C.E."/>
            <person name="White O."/>
            <person name="Wortman J.R."/>
            <person name="Knowles D.P. Jr."/>
            <person name="McElwain T.F."/>
            <person name="Nene V.M."/>
        </authorList>
    </citation>
    <scope>NUCLEOTIDE SEQUENCE [LARGE SCALE GENOMIC DNA]</scope>
    <source>
        <strain evidence="3">T2Bo</strain>
    </source>
</reference>
<dbReference type="EMBL" id="AK440400">
    <property type="protein sequence ID" value="BAN64194.1"/>
    <property type="molecule type" value="mRNA"/>
</dbReference>
<protein>
    <submittedName>
        <fullName evidence="3">Uncharacterized protein</fullName>
    </submittedName>
</protein>
<evidence type="ECO:0000313" key="2">
    <source>
        <dbReference type="EMBL" id="BAN64194.1"/>
    </source>
</evidence>
<evidence type="ECO:0000313" key="3">
    <source>
        <dbReference type="EMBL" id="EDO08435.1"/>
    </source>
</evidence>
<dbReference type="OMA" id="PRYARWH"/>
<dbReference type="VEuPathDB" id="PiroplasmaDB:BBOV_III008770"/>
<dbReference type="AlphaFoldDB" id="A7APF1"/>
<accession>A7APF1</accession>
<proteinExistence type="evidence at transcript level"/>
<dbReference type="eggNOG" id="ENOG502TNBM">
    <property type="taxonomic scope" value="Eukaryota"/>
</dbReference>
<organism evidence="3 4">
    <name type="scientific">Babesia bovis</name>
    <dbReference type="NCBI Taxonomy" id="5865"/>
    <lineage>
        <taxon>Eukaryota</taxon>
        <taxon>Sar</taxon>
        <taxon>Alveolata</taxon>
        <taxon>Apicomplexa</taxon>
        <taxon>Aconoidasida</taxon>
        <taxon>Piroplasmida</taxon>
        <taxon>Babesiidae</taxon>
        <taxon>Babesia</taxon>
    </lineage>
</organism>
<evidence type="ECO:0000256" key="1">
    <source>
        <dbReference type="SAM" id="MobiDB-lite"/>
    </source>
</evidence>
<dbReference type="EMBL" id="AAXT01000001">
    <property type="protein sequence ID" value="EDO08435.1"/>
    <property type="molecule type" value="Genomic_DNA"/>
</dbReference>
<feature type="region of interest" description="Disordered" evidence="1">
    <location>
        <begin position="20"/>
        <end position="43"/>
    </location>
</feature>
<dbReference type="RefSeq" id="XP_001612003.1">
    <property type="nucleotide sequence ID" value="XM_001611953.1"/>
</dbReference>
<evidence type="ECO:0000313" key="4">
    <source>
        <dbReference type="Proteomes" id="UP000002173"/>
    </source>
</evidence>